<accession>A0A2U2D6F9</accession>
<dbReference type="Proteomes" id="UP000245056">
    <property type="component" value="Unassembled WGS sequence"/>
</dbReference>
<evidence type="ECO:0008006" key="3">
    <source>
        <dbReference type="Google" id="ProtNLM"/>
    </source>
</evidence>
<evidence type="ECO:0000313" key="2">
    <source>
        <dbReference type="Proteomes" id="UP000245056"/>
    </source>
</evidence>
<dbReference type="EMBL" id="QFAW01000020">
    <property type="protein sequence ID" value="PWE43398.1"/>
    <property type="molecule type" value="Genomic_DNA"/>
</dbReference>
<gene>
    <name evidence="1" type="ORF">C9I49_15800</name>
</gene>
<proteinExistence type="predicted"/>
<sequence length="141" mass="16196">MIPSHLINLIEKQPGDIHRDQKDPVIAALNTLGISLDSEIGEFFLSYVITFFQGSNSNIELLDIVEPSDEIEACTDFIQEVWELPENFISLTGIQGEGCYLYDKNNGEVLDFDLAKRDEFLAGEHELKWKSFFEFLIWYLS</sequence>
<dbReference type="AlphaFoldDB" id="A0A2U2D6F9"/>
<protein>
    <recommendedName>
        <fullName evidence="3">SMI1/KNR4 family protein</fullName>
    </recommendedName>
</protein>
<dbReference type="OrthoDB" id="9020242at2"/>
<name>A0A2U2D6F9_9PSED</name>
<organism evidence="1 2">
    <name type="scientific">Pseudomonas prosekii</name>
    <dbReference type="NCBI Taxonomy" id="1148509"/>
    <lineage>
        <taxon>Bacteria</taxon>
        <taxon>Pseudomonadati</taxon>
        <taxon>Pseudomonadota</taxon>
        <taxon>Gammaproteobacteria</taxon>
        <taxon>Pseudomonadales</taxon>
        <taxon>Pseudomonadaceae</taxon>
        <taxon>Pseudomonas</taxon>
    </lineage>
</organism>
<dbReference type="SUPFAM" id="SSF160631">
    <property type="entry name" value="SMI1/KNR4-like"/>
    <property type="match status" value="1"/>
</dbReference>
<evidence type="ECO:0000313" key="1">
    <source>
        <dbReference type="EMBL" id="PWE43398.1"/>
    </source>
</evidence>
<dbReference type="InterPro" id="IPR037883">
    <property type="entry name" value="Knr4/Smi1-like_sf"/>
</dbReference>
<comment type="caution">
    <text evidence="1">The sequence shown here is derived from an EMBL/GenBank/DDBJ whole genome shotgun (WGS) entry which is preliminary data.</text>
</comment>
<dbReference type="RefSeq" id="WP_109521276.1">
    <property type="nucleotide sequence ID" value="NZ_QFAW01000020.1"/>
</dbReference>
<reference evidence="1 2" key="1">
    <citation type="submission" date="2018-05" db="EMBL/GenBank/DDBJ databases">
        <title>Genome sequences of two Antarctic strains of Pseudomonas prosekii: insights into adaptation to extreme conditions.</title>
        <authorList>
            <person name="Snopkova K."/>
            <person name="Dufkova K."/>
            <person name="Cejkova D."/>
            <person name="Sedlacek I."/>
            <person name="Smajs D."/>
        </authorList>
    </citation>
    <scope>NUCLEOTIDE SEQUENCE [LARGE SCALE GENOMIC DNA]</scope>
    <source>
        <strain evidence="1 2">P2673</strain>
    </source>
</reference>